<feature type="compositionally biased region" description="Low complexity" evidence="3">
    <location>
        <begin position="236"/>
        <end position="248"/>
    </location>
</feature>
<dbReference type="Pfam" id="PF12612">
    <property type="entry name" value="TFCD_C"/>
    <property type="match status" value="1"/>
</dbReference>
<dbReference type="EMBL" id="BRYB01003104">
    <property type="protein sequence ID" value="GMI30480.1"/>
    <property type="molecule type" value="Genomic_DNA"/>
</dbReference>
<keyword evidence="7" id="KW-1185">Reference proteome</keyword>
<sequence length="1222" mass="131846">YKTVKKLFTHEAADLEPTMLALQSQPRTHHSTWTSRYSLLLWLSMLALVPFDITTIDSTNTATSFKAEGPSTLVSSIISLSTSYLSDAGATRSAAAVCLSSVLTRPDMESGYLQRFISSASAVLAKRVAAKAAGAAGMLQGEFVTHLEDNTFETMGVVHTLALLFKHGHREKFLVYVDEFMEHIILIAENTSSQTLLRKLLVKLFQRIGTTFMPVRVVPWRYQRGRRSLLQNMETAGDGSSAAAASPDALPPPPSGVVAEPEIHVPPELEDVVDQLLTGLRDRDTVVRWSAAKGLGRITERLPRECADDVVGAILEVFTDEETDSAWHGGCLALAELARRGLLLPFRLPETVPVIVKAIHYDVRRGQNSVGAHVRDAACYVCWAFARAYHPEVMRPFVGDLSVGMLLAALFDREINCRRAASAAFQENVGRQGNENFQHGIEILTAADYFTLGNRVNAYTTIALFVAGFDTYRRGIVDHLRAIKLCHWDQEIRELSSVGLGTLVPLDPAYFTESVVPDLVALVCDVDLLVRHGAVLGIAEVVLALSAVSPRPSALAELTPSVVDVVARIEKARLYRGKGGEIMRSAVCRLIQCMSMAALPLSVKQQVTLLDSLDDSVKHPLEKISVAAVAGLRELTRAYFPVSSTGPSARLHARVTEKYLNIVLSEDNAAATRGFSLALGALPSKLIAFKTEELDKVVRGLCAAAGADFKVGEEGDAETRRNCVVGLSELVKEVGVGAGRGDVDGTTDGKALQLLGLPAALCKLVFDTLFSCLEDYSMDKRGDVGSWVRCAALEGLRDVTLESVKASVGLVWDYSGASEGGGEGGGEEEEIVFPAMADRMKTLVRDVEAKVQSAIDTGSAMDPSYAASADLYLKPFFDPAICRKVLSAILKQLSEKLDNVRDLAGGILAGLLDSGAKVRLPFVSDRGFLEQALSSKTAINWASPTTTFPMMVKAMNMDAYHAGIVEGLVVKASSAALLDWVRTMKKLKGDKHLLRLGRTLLRVLGENAKNERVVVPVLRTIVLLAKHGAVGSAVGGGGGKGLAKDEIIVNDFDDRLFELVQTEADRSKSYKKIVSVVDVLVLLVLGGSEGEEVGVGGEAGGGKMSAADKAAKFIMLLLAHPFPKIRKYVAEQLYVAILENDEIVPKAEDADRCSEMLLNVPWDGELEADGVRESRNKLAELLGVGLSDKQREKKVKKGGGGNGKENEDEHASYMSLVNTAGR</sequence>
<name>A0ABQ6MR62_9STRA</name>
<organism evidence="6 7">
    <name type="scientific">Tetraparma gracilis</name>
    <dbReference type="NCBI Taxonomy" id="2962635"/>
    <lineage>
        <taxon>Eukaryota</taxon>
        <taxon>Sar</taxon>
        <taxon>Stramenopiles</taxon>
        <taxon>Ochrophyta</taxon>
        <taxon>Bolidophyceae</taxon>
        <taxon>Parmales</taxon>
        <taxon>Triparmaceae</taxon>
        <taxon>Tetraparma</taxon>
    </lineage>
</organism>
<evidence type="ECO:0000259" key="5">
    <source>
        <dbReference type="Pfam" id="PF25767"/>
    </source>
</evidence>
<dbReference type="SUPFAM" id="SSF48371">
    <property type="entry name" value="ARM repeat"/>
    <property type="match status" value="2"/>
</dbReference>
<feature type="domain" description="Tubulin-folding cofactor D ARM repeats" evidence="5">
    <location>
        <begin position="196"/>
        <end position="441"/>
    </location>
</feature>
<evidence type="ECO:0008006" key="8">
    <source>
        <dbReference type="Google" id="ProtNLM"/>
    </source>
</evidence>
<feature type="region of interest" description="Disordered" evidence="3">
    <location>
        <begin position="1190"/>
        <end position="1222"/>
    </location>
</feature>
<protein>
    <recommendedName>
        <fullName evidence="8">Tubulin-specific chaperone D</fullName>
    </recommendedName>
</protein>
<feature type="domain" description="Tubulin-folding cofactor D C-terminal" evidence="4">
    <location>
        <begin position="884"/>
        <end position="1072"/>
    </location>
</feature>
<dbReference type="PANTHER" id="PTHR12658:SF0">
    <property type="entry name" value="TUBULIN-SPECIFIC CHAPERONE D"/>
    <property type="match status" value="1"/>
</dbReference>
<dbReference type="InterPro" id="IPR022577">
    <property type="entry name" value="TBCD_C"/>
</dbReference>
<dbReference type="InterPro" id="IPR011989">
    <property type="entry name" value="ARM-like"/>
</dbReference>
<feature type="region of interest" description="Disordered" evidence="3">
    <location>
        <begin position="234"/>
        <end position="258"/>
    </location>
</feature>
<evidence type="ECO:0000259" key="4">
    <source>
        <dbReference type="Pfam" id="PF12612"/>
    </source>
</evidence>
<keyword evidence="1" id="KW-0143">Chaperone</keyword>
<dbReference type="PANTHER" id="PTHR12658">
    <property type="entry name" value="BETA-TUBULIN COFACTOR D"/>
    <property type="match status" value="1"/>
</dbReference>
<dbReference type="Pfam" id="PF25767">
    <property type="entry name" value="ARM_TBCD_2nd"/>
    <property type="match status" value="1"/>
</dbReference>
<dbReference type="PROSITE" id="PS50077">
    <property type="entry name" value="HEAT_REPEAT"/>
    <property type="match status" value="1"/>
</dbReference>
<dbReference type="InterPro" id="IPR016024">
    <property type="entry name" value="ARM-type_fold"/>
</dbReference>
<feature type="repeat" description="HEAT" evidence="2">
    <location>
        <begin position="272"/>
        <end position="309"/>
    </location>
</feature>
<dbReference type="InterPro" id="IPR058033">
    <property type="entry name" value="ARM_TBCD_2nd"/>
</dbReference>
<evidence type="ECO:0000313" key="7">
    <source>
        <dbReference type="Proteomes" id="UP001165060"/>
    </source>
</evidence>
<evidence type="ECO:0000256" key="3">
    <source>
        <dbReference type="SAM" id="MobiDB-lite"/>
    </source>
</evidence>
<gene>
    <name evidence="6" type="ORF">TeGR_g6892</name>
</gene>
<dbReference type="Gene3D" id="1.25.10.10">
    <property type="entry name" value="Leucine-rich Repeat Variant"/>
    <property type="match status" value="2"/>
</dbReference>
<dbReference type="Proteomes" id="UP001165060">
    <property type="component" value="Unassembled WGS sequence"/>
</dbReference>
<accession>A0ABQ6MR62</accession>
<dbReference type="InterPro" id="IPR021133">
    <property type="entry name" value="HEAT_type_2"/>
</dbReference>
<reference evidence="6 7" key="1">
    <citation type="journal article" date="2023" name="Commun. Biol.">
        <title>Genome analysis of Parmales, the sister group of diatoms, reveals the evolutionary specialization of diatoms from phago-mixotrophs to photoautotrophs.</title>
        <authorList>
            <person name="Ban H."/>
            <person name="Sato S."/>
            <person name="Yoshikawa S."/>
            <person name="Yamada K."/>
            <person name="Nakamura Y."/>
            <person name="Ichinomiya M."/>
            <person name="Sato N."/>
            <person name="Blanc-Mathieu R."/>
            <person name="Endo H."/>
            <person name="Kuwata A."/>
            <person name="Ogata H."/>
        </authorList>
    </citation>
    <scope>NUCLEOTIDE SEQUENCE [LARGE SCALE GENOMIC DNA]</scope>
</reference>
<comment type="caution">
    <text evidence="6">The sequence shown here is derived from an EMBL/GenBank/DDBJ whole genome shotgun (WGS) entry which is preliminary data.</text>
</comment>
<evidence type="ECO:0000256" key="2">
    <source>
        <dbReference type="PROSITE-ProRule" id="PRU00103"/>
    </source>
</evidence>
<evidence type="ECO:0000256" key="1">
    <source>
        <dbReference type="ARBA" id="ARBA00023186"/>
    </source>
</evidence>
<dbReference type="Pfam" id="PF23579">
    <property type="entry name" value="ARM_TBCD"/>
    <property type="match status" value="1"/>
</dbReference>
<evidence type="ECO:0000313" key="6">
    <source>
        <dbReference type="EMBL" id="GMI30480.1"/>
    </source>
</evidence>
<dbReference type="InterPro" id="IPR033162">
    <property type="entry name" value="TBCD"/>
</dbReference>
<proteinExistence type="predicted"/>
<feature type="non-terminal residue" evidence="6">
    <location>
        <position position="1"/>
    </location>
</feature>